<dbReference type="GO" id="GO:0003700">
    <property type="term" value="F:DNA-binding transcription factor activity"/>
    <property type="evidence" value="ECO:0007669"/>
    <property type="project" value="TreeGrafter"/>
</dbReference>
<evidence type="ECO:0000313" key="2">
    <source>
        <dbReference type="Proteomes" id="UP000177583"/>
    </source>
</evidence>
<dbReference type="NCBIfam" id="TIGR00738">
    <property type="entry name" value="rrf2_super"/>
    <property type="match status" value="1"/>
</dbReference>
<dbReference type="PROSITE" id="PS51197">
    <property type="entry name" value="HTH_RRF2_2"/>
    <property type="match status" value="1"/>
</dbReference>
<evidence type="ECO:0008006" key="3">
    <source>
        <dbReference type="Google" id="ProtNLM"/>
    </source>
</evidence>
<sequence>MSISSKCRYGILAVLALGENYGGGLLQIKDIAAAKNIPRQYLEQIFNRLVNAGVVSSVRGKKGGYVLAQDPAKVSVLDLVDVLEGGVQLSGDSTSGLDAINELFKKAEEKLKQDFSITLADLILRQQALLENVMYHI</sequence>
<organism evidence="1 2">
    <name type="scientific">Candidatus Lambdaproteobacteria bacterium RIFOXYD2_FULL_56_26</name>
    <dbReference type="NCBI Taxonomy" id="1817773"/>
    <lineage>
        <taxon>Bacteria</taxon>
        <taxon>Pseudomonadati</taxon>
        <taxon>Pseudomonadota</taxon>
        <taxon>Candidatus Lambdaproteobacteria</taxon>
    </lineage>
</organism>
<dbReference type="PROSITE" id="PS01332">
    <property type="entry name" value="HTH_RRF2_1"/>
    <property type="match status" value="1"/>
</dbReference>
<comment type="caution">
    <text evidence="1">The sequence shown here is derived from an EMBL/GenBank/DDBJ whole genome shotgun (WGS) entry which is preliminary data.</text>
</comment>
<dbReference type="Gene3D" id="1.10.10.10">
    <property type="entry name" value="Winged helix-like DNA-binding domain superfamily/Winged helix DNA-binding domain"/>
    <property type="match status" value="1"/>
</dbReference>
<dbReference type="Pfam" id="PF02082">
    <property type="entry name" value="Rrf2"/>
    <property type="match status" value="1"/>
</dbReference>
<dbReference type="SUPFAM" id="SSF46785">
    <property type="entry name" value="Winged helix' DNA-binding domain"/>
    <property type="match status" value="1"/>
</dbReference>
<protein>
    <recommendedName>
        <fullName evidence="3">Rrf2 family transcriptional regulator</fullName>
    </recommendedName>
</protein>
<dbReference type="InterPro" id="IPR000944">
    <property type="entry name" value="Tscrpt_reg_Rrf2"/>
</dbReference>
<gene>
    <name evidence="1" type="ORF">A2557_06755</name>
</gene>
<dbReference type="InterPro" id="IPR030489">
    <property type="entry name" value="TR_Rrf2-type_CS"/>
</dbReference>
<reference evidence="1 2" key="1">
    <citation type="journal article" date="2016" name="Nat. Commun.">
        <title>Thousands of microbial genomes shed light on interconnected biogeochemical processes in an aquifer system.</title>
        <authorList>
            <person name="Anantharaman K."/>
            <person name="Brown C.T."/>
            <person name="Hug L.A."/>
            <person name="Sharon I."/>
            <person name="Castelle C.J."/>
            <person name="Probst A.J."/>
            <person name="Thomas B.C."/>
            <person name="Singh A."/>
            <person name="Wilkins M.J."/>
            <person name="Karaoz U."/>
            <person name="Brodie E.L."/>
            <person name="Williams K.H."/>
            <person name="Hubbard S.S."/>
            <person name="Banfield J.F."/>
        </authorList>
    </citation>
    <scope>NUCLEOTIDE SEQUENCE [LARGE SCALE GENOMIC DNA]</scope>
</reference>
<dbReference type="PANTHER" id="PTHR33221:SF15">
    <property type="entry name" value="HTH-TYPE TRANSCRIPTIONAL REGULATOR YWGB-RELATED"/>
    <property type="match status" value="1"/>
</dbReference>
<proteinExistence type="predicted"/>
<accession>A0A1F6H432</accession>
<dbReference type="GO" id="GO:0005829">
    <property type="term" value="C:cytosol"/>
    <property type="evidence" value="ECO:0007669"/>
    <property type="project" value="TreeGrafter"/>
</dbReference>
<dbReference type="AlphaFoldDB" id="A0A1F6H432"/>
<dbReference type="PANTHER" id="PTHR33221">
    <property type="entry name" value="WINGED HELIX-TURN-HELIX TRANSCRIPTIONAL REGULATOR, RRF2 FAMILY"/>
    <property type="match status" value="1"/>
</dbReference>
<dbReference type="EMBL" id="MFNF01000001">
    <property type="protein sequence ID" value="OGH05096.1"/>
    <property type="molecule type" value="Genomic_DNA"/>
</dbReference>
<name>A0A1F6H432_9PROT</name>
<dbReference type="InterPro" id="IPR036390">
    <property type="entry name" value="WH_DNA-bd_sf"/>
</dbReference>
<dbReference type="InterPro" id="IPR036388">
    <property type="entry name" value="WH-like_DNA-bd_sf"/>
</dbReference>
<evidence type="ECO:0000313" key="1">
    <source>
        <dbReference type="EMBL" id="OGH05096.1"/>
    </source>
</evidence>
<dbReference type="Proteomes" id="UP000177583">
    <property type="component" value="Unassembled WGS sequence"/>
</dbReference>